<dbReference type="SUPFAM" id="SSF51735">
    <property type="entry name" value="NAD(P)-binding Rossmann-fold domains"/>
    <property type="match status" value="2"/>
</dbReference>
<dbReference type="AlphaFoldDB" id="A0A1V1P959"/>
<keyword evidence="2" id="KW-0813">Transport</keyword>
<dbReference type="GO" id="GO:0015079">
    <property type="term" value="F:potassium ion transmembrane transporter activity"/>
    <property type="evidence" value="ECO:0007669"/>
    <property type="project" value="InterPro"/>
</dbReference>
<dbReference type="Gene3D" id="3.30.70.1450">
    <property type="entry name" value="Regulator of K+ conductance, C-terminal domain"/>
    <property type="match status" value="2"/>
</dbReference>
<sequence>MIHLTRSNTVKVVIIGAGEVGFHIASRIAYEQKEVVVIDNNESALQRVSESIDVQVIKGSGSSPSVLKEAGIEDAKVVLAVTDSDQINMVACLFSDYISPKTMKLVRLRNPDYISYKKALQKHSPHIHTIINPDIEAVRAIERFMSVPGAVDVGDFADGRIQLIGFRLTMGSPLLGIRLMDMPRMENGGNILIAAVIRKEMLIIPRGKDVLAEGDLVYIVCESRYLTETLRLLKVDTTPVRRVMIIGGGRVGYKMAAALEKKSIKTKLIEKDPKVCQTLAEKLNRVMVLKGDGTDQNLLIEENVQNMDMVITLTGDEETNILSSLLARRMGARSNITRISKFSYFPLVEAIGIDHIVSPRLSAVNTILQHIREGNVLSAISIKGEQAEVMEAIVQHDSNVAGKTLQKIPFPKGALVVGVVRKEDTFIPTGSTVIQTDDRIIIFAVREVISKIEKIMTVKLKYY</sequence>
<dbReference type="GO" id="GO:0005886">
    <property type="term" value="C:plasma membrane"/>
    <property type="evidence" value="ECO:0007669"/>
    <property type="project" value="InterPro"/>
</dbReference>
<evidence type="ECO:0000259" key="7">
    <source>
        <dbReference type="PROSITE" id="PS51201"/>
    </source>
</evidence>
<evidence type="ECO:0000256" key="2">
    <source>
        <dbReference type="ARBA" id="ARBA00022448"/>
    </source>
</evidence>
<dbReference type="InterPro" id="IPR050721">
    <property type="entry name" value="Trk_Ktr_HKT_K-transport"/>
</dbReference>
<dbReference type="InterPro" id="IPR003148">
    <property type="entry name" value="RCK_N"/>
</dbReference>
<name>A0A1V1P959_9BACT</name>
<reference evidence="10" key="1">
    <citation type="submission" date="2012-11" db="EMBL/GenBank/DDBJ databases">
        <authorList>
            <person name="Lucero-Rivera Y.E."/>
            <person name="Tovar-Ramirez D."/>
        </authorList>
    </citation>
    <scope>NUCLEOTIDE SEQUENCE [LARGE SCALE GENOMIC DNA]</scope>
    <source>
        <strain evidence="10">Araruama</strain>
    </source>
</reference>
<evidence type="ECO:0000313" key="9">
    <source>
        <dbReference type="EMBL" id="ETR71306.1"/>
    </source>
</evidence>
<feature type="domain" description="RCK N-terminal" evidence="7">
    <location>
        <begin position="240"/>
        <end position="357"/>
    </location>
</feature>
<dbReference type="InterPro" id="IPR036291">
    <property type="entry name" value="NAD(P)-bd_dom_sf"/>
</dbReference>
<dbReference type="Pfam" id="PF02254">
    <property type="entry name" value="TrkA_N"/>
    <property type="match status" value="2"/>
</dbReference>
<evidence type="ECO:0000256" key="6">
    <source>
        <dbReference type="ARBA" id="ARBA00023065"/>
    </source>
</evidence>
<dbReference type="NCBIfam" id="NF007041">
    <property type="entry name" value="PRK09496.3-4"/>
    <property type="match status" value="1"/>
</dbReference>
<dbReference type="NCBIfam" id="NF007039">
    <property type="entry name" value="PRK09496.3-2"/>
    <property type="match status" value="1"/>
</dbReference>
<keyword evidence="6" id="KW-0406">Ion transport</keyword>
<organism evidence="9 10">
    <name type="scientific">Candidatus Magnetoglobus multicellularis str. Araruama</name>
    <dbReference type="NCBI Taxonomy" id="890399"/>
    <lineage>
        <taxon>Bacteria</taxon>
        <taxon>Pseudomonadati</taxon>
        <taxon>Thermodesulfobacteriota</taxon>
        <taxon>Desulfobacteria</taxon>
        <taxon>Desulfobacterales</taxon>
        <taxon>Desulfobacteraceae</taxon>
        <taxon>Candidatus Magnetoglobus</taxon>
    </lineage>
</organism>
<protein>
    <recommendedName>
        <fullName evidence="1">Trk system potassium uptake protein TrkA</fullName>
    </recommendedName>
</protein>
<dbReference type="NCBIfam" id="NF007032">
    <property type="entry name" value="PRK09496.1-4"/>
    <property type="match status" value="1"/>
</dbReference>
<comment type="caution">
    <text evidence="9">The sequence shown here is derived from an EMBL/GenBank/DDBJ whole genome shotgun (WGS) entry which is preliminary data.</text>
</comment>
<dbReference type="InterPro" id="IPR036721">
    <property type="entry name" value="RCK_C_sf"/>
</dbReference>
<evidence type="ECO:0000259" key="8">
    <source>
        <dbReference type="PROSITE" id="PS51202"/>
    </source>
</evidence>
<dbReference type="InterPro" id="IPR006036">
    <property type="entry name" value="K_uptake_TrkA"/>
</dbReference>
<evidence type="ECO:0000256" key="1">
    <source>
        <dbReference type="ARBA" id="ARBA00017378"/>
    </source>
</evidence>
<feature type="domain" description="RCK C-terminal" evidence="8">
    <location>
        <begin position="377"/>
        <end position="458"/>
    </location>
</feature>
<dbReference type="PANTHER" id="PTHR43833">
    <property type="entry name" value="POTASSIUM CHANNEL PROTEIN 2-RELATED-RELATED"/>
    <property type="match status" value="1"/>
</dbReference>
<dbReference type="SUPFAM" id="SSF116726">
    <property type="entry name" value="TrkA C-terminal domain-like"/>
    <property type="match status" value="2"/>
</dbReference>
<feature type="domain" description="RCK N-terminal" evidence="7">
    <location>
        <begin position="9"/>
        <end position="131"/>
    </location>
</feature>
<dbReference type="PROSITE" id="PS51202">
    <property type="entry name" value="RCK_C"/>
    <property type="match status" value="2"/>
</dbReference>
<dbReference type="InterPro" id="IPR006037">
    <property type="entry name" value="RCK_C"/>
</dbReference>
<gene>
    <name evidence="9" type="ORF">OMM_02586</name>
</gene>
<dbReference type="PRINTS" id="PR00335">
    <property type="entry name" value="KUPTAKETRKA"/>
</dbReference>
<dbReference type="Proteomes" id="UP000189670">
    <property type="component" value="Unassembled WGS sequence"/>
</dbReference>
<feature type="domain" description="RCK C-terminal" evidence="8">
    <location>
        <begin position="151"/>
        <end position="235"/>
    </location>
</feature>
<keyword evidence="3" id="KW-0633">Potassium transport</keyword>
<keyword evidence="4" id="KW-0630">Potassium</keyword>
<dbReference type="PROSITE" id="PS51201">
    <property type="entry name" value="RCK_N"/>
    <property type="match status" value="2"/>
</dbReference>
<proteinExistence type="predicted"/>
<accession>A0A1V1P959</accession>
<evidence type="ECO:0000313" key="10">
    <source>
        <dbReference type="Proteomes" id="UP000189670"/>
    </source>
</evidence>
<dbReference type="PANTHER" id="PTHR43833:SF5">
    <property type="entry name" value="TRK SYSTEM POTASSIUM UPTAKE PROTEIN TRKA"/>
    <property type="match status" value="1"/>
</dbReference>
<evidence type="ECO:0000256" key="5">
    <source>
        <dbReference type="ARBA" id="ARBA00023027"/>
    </source>
</evidence>
<dbReference type="NCBIfam" id="NF007031">
    <property type="entry name" value="PRK09496.1-2"/>
    <property type="match status" value="1"/>
</dbReference>
<evidence type="ECO:0000256" key="3">
    <source>
        <dbReference type="ARBA" id="ARBA00022538"/>
    </source>
</evidence>
<dbReference type="Gene3D" id="3.40.50.720">
    <property type="entry name" value="NAD(P)-binding Rossmann-like Domain"/>
    <property type="match status" value="2"/>
</dbReference>
<dbReference type="Pfam" id="PF02080">
    <property type="entry name" value="TrkA_C"/>
    <property type="match status" value="2"/>
</dbReference>
<keyword evidence="5" id="KW-0520">NAD</keyword>
<dbReference type="EMBL" id="ATBP01000288">
    <property type="protein sequence ID" value="ETR71306.1"/>
    <property type="molecule type" value="Genomic_DNA"/>
</dbReference>
<evidence type="ECO:0000256" key="4">
    <source>
        <dbReference type="ARBA" id="ARBA00022958"/>
    </source>
</evidence>